<dbReference type="SUPFAM" id="SSF56281">
    <property type="entry name" value="Metallo-hydrolase/oxidoreductase"/>
    <property type="match status" value="1"/>
</dbReference>
<dbReference type="PANTHER" id="PTHR42951">
    <property type="entry name" value="METALLO-BETA-LACTAMASE DOMAIN-CONTAINING"/>
    <property type="match status" value="1"/>
</dbReference>
<dbReference type="CDD" id="cd07721">
    <property type="entry name" value="yflN-like_MBL-fold"/>
    <property type="match status" value="1"/>
</dbReference>
<feature type="domain" description="Metallo-beta-lactamase" evidence="1">
    <location>
        <begin position="23"/>
        <end position="216"/>
    </location>
</feature>
<sequence>MARVPAVEVAPGVVRIPTVGAANTNSFALVDDDGSVTLVDCGLKRAPGRIVAGLRAIGRHPGHVTRIVLTHAHTDHAGGAAEMVARTGAPVAVHEADAGYAEAGRPPPFEQSLLVGRLMTRIPGAGFPPVAVGERLSDGQVLDVGGGLRIVATPGHTPGHVSLLHERTGTLITGDALFNVRQLRFSPRPLCTDFRLSRQTAHVLGELEYERVAFTHGTEITDGAREAVRGFLSEVDRG</sequence>
<comment type="caution">
    <text evidence="2">The sequence shown here is derived from an EMBL/GenBank/DDBJ whole genome shotgun (WGS) entry which is preliminary data.</text>
</comment>
<reference evidence="3" key="1">
    <citation type="submission" date="2023-07" db="EMBL/GenBank/DDBJ databases">
        <title>30 novel species of actinomycetes from the DSMZ collection.</title>
        <authorList>
            <person name="Nouioui I."/>
        </authorList>
    </citation>
    <scope>NUCLEOTIDE SEQUENCE [LARGE SCALE GENOMIC DNA]</scope>
    <source>
        <strain evidence="3">DSM 45834</strain>
    </source>
</reference>
<dbReference type="Proteomes" id="UP001183202">
    <property type="component" value="Unassembled WGS sequence"/>
</dbReference>
<dbReference type="InterPro" id="IPR036866">
    <property type="entry name" value="RibonucZ/Hydroxyglut_hydro"/>
</dbReference>
<name>A0ABU2NDG3_9PSEU</name>
<dbReference type="EMBL" id="JAVREJ010000015">
    <property type="protein sequence ID" value="MDT0351981.1"/>
    <property type="molecule type" value="Genomic_DNA"/>
</dbReference>
<protein>
    <submittedName>
        <fullName evidence="2">MBL fold metallo-hydrolase</fullName>
    </submittedName>
</protein>
<dbReference type="InterPro" id="IPR050855">
    <property type="entry name" value="NDM-1-like"/>
</dbReference>
<evidence type="ECO:0000313" key="3">
    <source>
        <dbReference type="Proteomes" id="UP001183202"/>
    </source>
</evidence>
<keyword evidence="3" id="KW-1185">Reference proteome</keyword>
<dbReference type="Gene3D" id="3.60.15.10">
    <property type="entry name" value="Ribonuclease Z/Hydroxyacylglutathione hydrolase-like"/>
    <property type="match status" value="1"/>
</dbReference>
<dbReference type="Pfam" id="PF00753">
    <property type="entry name" value="Lactamase_B"/>
    <property type="match status" value="1"/>
</dbReference>
<dbReference type="PANTHER" id="PTHR42951:SF17">
    <property type="entry name" value="METALLO-BETA-LACTAMASE DOMAIN-CONTAINING PROTEIN"/>
    <property type="match status" value="1"/>
</dbReference>
<organism evidence="2 3">
    <name type="scientific">Pseudonocardia charpentierae</name>
    <dbReference type="NCBI Taxonomy" id="3075545"/>
    <lineage>
        <taxon>Bacteria</taxon>
        <taxon>Bacillati</taxon>
        <taxon>Actinomycetota</taxon>
        <taxon>Actinomycetes</taxon>
        <taxon>Pseudonocardiales</taxon>
        <taxon>Pseudonocardiaceae</taxon>
        <taxon>Pseudonocardia</taxon>
    </lineage>
</organism>
<proteinExistence type="predicted"/>
<dbReference type="InterPro" id="IPR001279">
    <property type="entry name" value="Metallo-B-lactamas"/>
</dbReference>
<gene>
    <name evidence="2" type="ORF">RM445_20850</name>
</gene>
<evidence type="ECO:0000259" key="1">
    <source>
        <dbReference type="SMART" id="SM00849"/>
    </source>
</evidence>
<accession>A0ABU2NDG3</accession>
<evidence type="ECO:0000313" key="2">
    <source>
        <dbReference type="EMBL" id="MDT0351981.1"/>
    </source>
</evidence>
<dbReference type="SMART" id="SM00849">
    <property type="entry name" value="Lactamase_B"/>
    <property type="match status" value="1"/>
</dbReference>
<dbReference type="RefSeq" id="WP_311558480.1">
    <property type="nucleotide sequence ID" value="NZ_JAVREJ010000015.1"/>
</dbReference>